<sequence>MGVPGSRSGREDRTGEAAARGTRTRPEPDDYDDYEREPADGEYGGPEEYEEDRAAAGRRAPARRRSGRLTALTAGRTGLRHISELTGKDVEGVIAVKPSGEGFAVEVEVVEDHRVPSSGDTLGVYLAELDADGDLVSYHRIRSFKRAKGDTGGAG</sequence>
<dbReference type="Proteomes" id="UP000655287">
    <property type="component" value="Unassembled WGS sequence"/>
</dbReference>
<protein>
    <recommendedName>
        <fullName evidence="4">Gas vesicle protein</fullName>
    </recommendedName>
</protein>
<reference evidence="2" key="1">
    <citation type="submission" date="2021-01" db="EMBL/GenBank/DDBJ databases">
        <title>Whole genome shotgun sequence of Sphaerisporangium rufum NBRC 109079.</title>
        <authorList>
            <person name="Komaki H."/>
            <person name="Tamura T."/>
        </authorList>
    </citation>
    <scope>NUCLEOTIDE SEQUENCE</scope>
    <source>
        <strain evidence="2">NBRC 109079</strain>
    </source>
</reference>
<comment type="caution">
    <text evidence="2">The sequence shown here is derived from an EMBL/GenBank/DDBJ whole genome shotgun (WGS) entry which is preliminary data.</text>
</comment>
<evidence type="ECO:0000313" key="3">
    <source>
        <dbReference type="Proteomes" id="UP000655287"/>
    </source>
</evidence>
<dbReference type="EMBL" id="BOOU01000055">
    <property type="protein sequence ID" value="GII79160.1"/>
    <property type="molecule type" value="Genomic_DNA"/>
</dbReference>
<dbReference type="Pfam" id="PF05800">
    <property type="entry name" value="GvpO"/>
    <property type="match status" value="1"/>
</dbReference>
<dbReference type="InterPro" id="IPR008634">
    <property type="entry name" value="Gas-vesicle_GvpO"/>
</dbReference>
<dbReference type="AlphaFoldDB" id="A0A919R8B8"/>
<gene>
    <name evidence="2" type="ORF">Sru01_41420</name>
</gene>
<organism evidence="2 3">
    <name type="scientific">Sphaerisporangium rufum</name>
    <dbReference type="NCBI Taxonomy" id="1381558"/>
    <lineage>
        <taxon>Bacteria</taxon>
        <taxon>Bacillati</taxon>
        <taxon>Actinomycetota</taxon>
        <taxon>Actinomycetes</taxon>
        <taxon>Streptosporangiales</taxon>
        <taxon>Streptosporangiaceae</taxon>
        <taxon>Sphaerisporangium</taxon>
    </lineage>
</organism>
<evidence type="ECO:0000313" key="2">
    <source>
        <dbReference type="EMBL" id="GII79160.1"/>
    </source>
</evidence>
<feature type="region of interest" description="Disordered" evidence="1">
    <location>
        <begin position="1"/>
        <end position="72"/>
    </location>
</feature>
<proteinExistence type="predicted"/>
<dbReference type="GO" id="GO:0031412">
    <property type="term" value="P:gas vesicle organization"/>
    <property type="evidence" value="ECO:0007669"/>
    <property type="project" value="InterPro"/>
</dbReference>
<evidence type="ECO:0008006" key="4">
    <source>
        <dbReference type="Google" id="ProtNLM"/>
    </source>
</evidence>
<keyword evidence="3" id="KW-1185">Reference proteome</keyword>
<evidence type="ECO:0000256" key="1">
    <source>
        <dbReference type="SAM" id="MobiDB-lite"/>
    </source>
</evidence>
<name>A0A919R8B8_9ACTN</name>
<accession>A0A919R8B8</accession>